<keyword evidence="1" id="KW-0812">Transmembrane</keyword>
<keyword evidence="1" id="KW-1133">Transmembrane helix</keyword>
<feature type="transmembrane region" description="Helical" evidence="1">
    <location>
        <begin position="36"/>
        <end position="58"/>
    </location>
</feature>
<organism evidence="2 3">
    <name type="scientific">Dongia rigui</name>
    <dbReference type="NCBI Taxonomy" id="940149"/>
    <lineage>
        <taxon>Bacteria</taxon>
        <taxon>Pseudomonadati</taxon>
        <taxon>Pseudomonadota</taxon>
        <taxon>Alphaproteobacteria</taxon>
        <taxon>Rhodospirillales</taxon>
        <taxon>Dongiaceae</taxon>
        <taxon>Dongia</taxon>
    </lineage>
</organism>
<feature type="transmembrane region" description="Helical" evidence="1">
    <location>
        <begin position="6"/>
        <end position="24"/>
    </location>
</feature>
<dbReference type="RefSeq" id="WP_320502855.1">
    <property type="nucleotide sequence ID" value="NZ_JAXCLX010000004.1"/>
</dbReference>
<dbReference type="EMBL" id="JAXCLX010000004">
    <property type="protein sequence ID" value="MDY0874388.1"/>
    <property type="molecule type" value="Genomic_DNA"/>
</dbReference>
<name>A0ABU5E422_9PROT</name>
<proteinExistence type="predicted"/>
<evidence type="ECO:0000313" key="3">
    <source>
        <dbReference type="Proteomes" id="UP001271769"/>
    </source>
</evidence>
<evidence type="ECO:0000256" key="1">
    <source>
        <dbReference type="SAM" id="Phobius"/>
    </source>
</evidence>
<reference evidence="2 3" key="1">
    <citation type="journal article" date="2013" name="Antonie Van Leeuwenhoek">
        <title>Dongia rigui sp. nov., isolated from freshwater of a large wetland in Korea.</title>
        <authorList>
            <person name="Baik K.S."/>
            <person name="Hwang Y.M."/>
            <person name="Choi J.S."/>
            <person name="Kwon J."/>
            <person name="Seong C.N."/>
        </authorList>
    </citation>
    <scope>NUCLEOTIDE SEQUENCE [LARGE SCALE GENOMIC DNA]</scope>
    <source>
        <strain evidence="2 3">04SU4-P</strain>
    </source>
</reference>
<keyword evidence="3" id="KW-1185">Reference proteome</keyword>
<gene>
    <name evidence="2" type="ORF">SMD31_20785</name>
</gene>
<keyword evidence="1" id="KW-0472">Membrane</keyword>
<accession>A0ABU5E422</accession>
<sequence length="72" mass="8277">MESGFSIWHLLIILFSLAMLYPYVRIVQKAGYSGWWVLTGLVPVLNFIMLWVFALSTWPVERGGRPDDGFVD</sequence>
<evidence type="ECO:0008006" key="4">
    <source>
        <dbReference type="Google" id="ProtNLM"/>
    </source>
</evidence>
<protein>
    <recommendedName>
        <fullName evidence="4">DUF805 domain-containing protein</fullName>
    </recommendedName>
</protein>
<dbReference type="Proteomes" id="UP001271769">
    <property type="component" value="Unassembled WGS sequence"/>
</dbReference>
<evidence type="ECO:0000313" key="2">
    <source>
        <dbReference type="EMBL" id="MDY0874388.1"/>
    </source>
</evidence>
<comment type="caution">
    <text evidence="2">The sequence shown here is derived from an EMBL/GenBank/DDBJ whole genome shotgun (WGS) entry which is preliminary data.</text>
</comment>